<dbReference type="InterPro" id="IPR027417">
    <property type="entry name" value="P-loop_NTPase"/>
</dbReference>
<accession>A0A2G1W6X7</accession>
<name>A0A2G1W6X7_9BACT</name>
<dbReference type="EMBL" id="NIZW01000009">
    <property type="protein sequence ID" value="PHQ34768.1"/>
    <property type="molecule type" value="Genomic_DNA"/>
</dbReference>
<organism evidence="2 3">
    <name type="scientific">Rhodopirellula bahusiensis</name>
    <dbReference type="NCBI Taxonomy" id="2014065"/>
    <lineage>
        <taxon>Bacteria</taxon>
        <taxon>Pseudomonadati</taxon>
        <taxon>Planctomycetota</taxon>
        <taxon>Planctomycetia</taxon>
        <taxon>Pirellulales</taxon>
        <taxon>Pirellulaceae</taxon>
        <taxon>Rhodopirellula</taxon>
    </lineage>
</organism>
<proteinExistence type="predicted"/>
<dbReference type="AlphaFoldDB" id="A0A2G1W6X7"/>
<comment type="caution">
    <text evidence="2">The sequence shown here is derived from an EMBL/GenBank/DDBJ whole genome shotgun (WGS) entry which is preliminary data.</text>
</comment>
<evidence type="ECO:0000313" key="3">
    <source>
        <dbReference type="Proteomes" id="UP000225740"/>
    </source>
</evidence>
<keyword evidence="3" id="KW-1185">Reference proteome</keyword>
<feature type="domain" description="EF-hand" evidence="1">
    <location>
        <begin position="173"/>
        <end position="208"/>
    </location>
</feature>
<reference evidence="2 3" key="1">
    <citation type="submission" date="2017-06" db="EMBL/GenBank/DDBJ databases">
        <title>Description of Rhodopirellula bahusiensis sp. nov.</title>
        <authorList>
            <person name="Kizina J."/>
            <person name="Harder J."/>
        </authorList>
    </citation>
    <scope>NUCLEOTIDE SEQUENCE [LARGE SCALE GENOMIC DNA]</scope>
    <source>
        <strain evidence="2 3">SWK21</strain>
    </source>
</reference>
<gene>
    <name evidence="2" type="ORF">CEE69_12890</name>
</gene>
<sequence length="313" mass="35587">MDTHSRINGTIALGQPSHEKLLESFERKVQLIRDRVASVAHGYHSGCYIVGRPGTSKTFTVKEELDRMEVPSTVQNARMTPMGLFNFIAEHPEHVIVLDDIPSLFKNDQAMQILMAALDGKPGQPRRVTYKSKDQDIHVLFSGAVIAISNLPLRRDPLAQALGSRVVMLDHEPKDEEIAAFMQHLASKGDGELSSEECLEVVSFLIAETRSCDMRLDLRHLDKAWQDYRQDRHGRTKTPWKDLVRTSLQKVASEPILSMSKRDDIELQRQKVRDAMRKFPNDRQAQLEISGLKQSTFYNRRKEVLAEAEFIAA</sequence>
<dbReference type="Proteomes" id="UP000225740">
    <property type="component" value="Unassembled WGS sequence"/>
</dbReference>
<evidence type="ECO:0000313" key="2">
    <source>
        <dbReference type="EMBL" id="PHQ34768.1"/>
    </source>
</evidence>
<dbReference type="SUPFAM" id="SSF52540">
    <property type="entry name" value="P-loop containing nucleoside triphosphate hydrolases"/>
    <property type="match status" value="1"/>
</dbReference>
<dbReference type="GO" id="GO:0005509">
    <property type="term" value="F:calcium ion binding"/>
    <property type="evidence" value="ECO:0007669"/>
    <property type="project" value="InterPro"/>
</dbReference>
<evidence type="ECO:0000259" key="1">
    <source>
        <dbReference type="PROSITE" id="PS50222"/>
    </source>
</evidence>
<dbReference type="PROSITE" id="PS50222">
    <property type="entry name" value="EF_HAND_2"/>
    <property type="match status" value="1"/>
</dbReference>
<dbReference type="InterPro" id="IPR002048">
    <property type="entry name" value="EF_hand_dom"/>
</dbReference>
<protein>
    <recommendedName>
        <fullName evidence="1">EF-hand domain-containing protein</fullName>
    </recommendedName>
</protein>